<evidence type="ECO:0000256" key="3">
    <source>
        <dbReference type="ARBA" id="ARBA00018111"/>
    </source>
</evidence>
<evidence type="ECO:0000256" key="5">
    <source>
        <dbReference type="HAMAP-Rule" id="MF_01114"/>
    </source>
</evidence>
<name>A0A0G1PJH7_9BACT</name>
<dbReference type="InterPro" id="IPR036388">
    <property type="entry name" value="WH-like_DNA-bd_sf"/>
</dbReference>
<dbReference type="AlphaFoldDB" id="A0A0G1PJH7"/>
<dbReference type="InterPro" id="IPR053924">
    <property type="entry name" value="RecX_HTH_2nd"/>
</dbReference>
<evidence type="ECO:0000256" key="2">
    <source>
        <dbReference type="ARBA" id="ARBA00009695"/>
    </source>
</evidence>
<dbReference type="GO" id="GO:0006282">
    <property type="term" value="P:regulation of DNA repair"/>
    <property type="evidence" value="ECO:0007669"/>
    <property type="project" value="UniProtKB-UniRule"/>
</dbReference>
<gene>
    <name evidence="5" type="primary">recX</name>
    <name evidence="7" type="ORF">UX47_C0007G0145</name>
</gene>
<comment type="caution">
    <text evidence="7">The sequence shown here is derived from an EMBL/GenBank/DDBJ whole genome shotgun (WGS) entry which is preliminary data.</text>
</comment>
<evidence type="ECO:0000313" key="7">
    <source>
        <dbReference type="EMBL" id="KKU32901.1"/>
    </source>
</evidence>
<dbReference type="PANTHER" id="PTHR33602:SF1">
    <property type="entry name" value="REGULATORY PROTEIN RECX FAMILY PROTEIN"/>
    <property type="match status" value="1"/>
</dbReference>
<evidence type="ECO:0000259" key="6">
    <source>
        <dbReference type="Pfam" id="PF02631"/>
    </source>
</evidence>
<protein>
    <recommendedName>
        <fullName evidence="3 5">Regulatory protein RecX</fullName>
    </recommendedName>
</protein>
<comment type="similarity">
    <text evidence="2 5">Belongs to the RecX family.</text>
</comment>
<feature type="domain" description="RecX second three-helical" evidence="6">
    <location>
        <begin position="66"/>
        <end position="106"/>
    </location>
</feature>
<dbReference type="InterPro" id="IPR003783">
    <property type="entry name" value="Regulatory_RecX"/>
</dbReference>
<accession>A0A0G1PJH7</accession>
<reference evidence="7 8" key="1">
    <citation type="journal article" date="2015" name="Nature">
        <title>rRNA introns, odd ribosomes, and small enigmatic genomes across a large radiation of phyla.</title>
        <authorList>
            <person name="Brown C.T."/>
            <person name="Hug L.A."/>
            <person name="Thomas B.C."/>
            <person name="Sharon I."/>
            <person name="Castelle C.J."/>
            <person name="Singh A."/>
            <person name="Wilkins M.J."/>
            <person name="Williams K.H."/>
            <person name="Banfield J.F."/>
        </authorList>
    </citation>
    <scope>NUCLEOTIDE SEQUENCE [LARGE SCALE GENOMIC DNA]</scope>
</reference>
<comment type="subcellular location">
    <subcellularLocation>
        <location evidence="1 5">Cytoplasm</location>
    </subcellularLocation>
</comment>
<proteinExistence type="inferred from homology"/>
<dbReference type="Proteomes" id="UP000034794">
    <property type="component" value="Unassembled WGS sequence"/>
</dbReference>
<dbReference type="Pfam" id="PF02631">
    <property type="entry name" value="RecX_HTH2"/>
    <property type="match status" value="1"/>
</dbReference>
<dbReference type="PANTHER" id="PTHR33602">
    <property type="entry name" value="REGULATORY PROTEIN RECX FAMILY PROTEIN"/>
    <property type="match status" value="1"/>
</dbReference>
<evidence type="ECO:0000313" key="8">
    <source>
        <dbReference type="Proteomes" id="UP000034794"/>
    </source>
</evidence>
<sequence>MPESSRKSDQRQFLVKYAGRILTARPYFRIKLKEKLFLRAEKEKMEDPGSTIESILKDLTASGYLNDQYLAEAFVRRQLSKHYGPRIISLKLKYLGLESESIAAALKSVATPDAEIASIRQFADKFPRLDRRVVVSKLYRRGYSDRAIKSAFDGDSFED</sequence>
<keyword evidence="4 5" id="KW-0963">Cytoplasm</keyword>
<evidence type="ECO:0000256" key="1">
    <source>
        <dbReference type="ARBA" id="ARBA00004496"/>
    </source>
</evidence>
<dbReference type="Gene3D" id="1.10.10.10">
    <property type="entry name" value="Winged helix-like DNA-binding domain superfamily/Winged helix DNA-binding domain"/>
    <property type="match status" value="1"/>
</dbReference>
<dbReference type="HAMAP" id="MF_01114">
    <property type="entry name" value="RecX"/>
    <property type="match status" value="1"/>
</dbReference>
<comment type="function">
    <text evidence="5">Modulates RecA activity.</text>
</comment>
<dbReference type="EMBL" id="LCMI01000007">
    <property type="protein sequence ID" value="KKU32901.1"/>
    <property type="molecule type" value="Genomic_DNA"/>
</dbReference>
<evidence type="ECO:0000256" key="4">
    <source>
        <dbReference type="ARBA" id="ARBA00022490"/>
    </source>
</evidence>
<dbReference type="GO" id="GO:0005737">
    <property type="term" value="C:cytoplasm"/>
    <property type="evidence" value="ECO:0007669"/>
    <property type="project" value="UniProtKB-SubCell"/>
</dbReference>
<organism evidence="7 8">
    <name type="scientific">Candidatus Collierbacteria bacterium GW2011_GWA2_46_26</name>
    <dbReference type="NCBI Taxonomy" id="1618381"/>
    <lineage>
        <taxon>Bacteria</taxon>
        <taxon>Candidatus Collieribacteriota</taxon>
    </lineage>
</organism>